<dbReference type="PROSITE" id="PS51191">
    <property type="entry name" value="FEMABX"/>
    <property type="match status" value="1"/>
</dbReference>
<evidence type="ECO:0000256" key="2">
    <source>
        <dbReference type="ARBA" id="ARBA00022679"/>
    </source>
</evidence>
<dbReference type="HOGENOM" id="CLU_048411_0_1_11"/>
<dbReference type="KEGG" id="rrd:RradSPS_0666"/>
<dbReference type="GO" id="GO:0008360">
    <property type="term" value="P:regulation of cell shape"/>
    <property type="evidence" value="ECO:0007669"/>
    <property type="project" value="UniProtKB-KW"/>
</dbReference>
<evidence type="ECO:0000256" key="1">
    <source>
        <dbReference type="ARBA" id="ARBA00009943"/>
    </source>
</evidence>
<evidence type="ECO:0000313" key="7">
    <source>
        <dbReference type="EMBL" id="AHY45949.1"/>
    </source>
</evidence>
<dbReference type="InterPro" id="IPR050644">
    <property type="entry name" value="PG_Glycine_Bridge_Synth"/>
</dbReference>
<dbReference type="EMBL" id="CP007514">
    <property type="protein sequence ID" value="AHY45949.1"/>
    <property type="molecule type" value="Genomic_DNA"/>
</dbReference>
<keyword evidence="3" id="KW-0133">Cell shape</keyword>
<protein>
    <submittedName>
        <fullName evidence="7">FemAB family</fullName>
    </submittedName>
    <submittedName>
        <fullName evidence="8">Peptidoglycan bridge formation glycyltransferase FemA/FemB family protein</fullName>
    </submittedName>
</protein>
<reference evidence="8" key="2">
    <citation type="submission" date="2023-11" db="EMBL/GenBank/DDBJ databases">
        <title>MicrobeMod: A computational toolkit for identifying prokaryotic methylation and restriction-modification with nanopore sequencing.</title>
        <authorList>
            <person name="Crits-Christoph A."/>
            <person name="Kang S.C."/>
            <person name="Lee H."/>
            <person name="Ostrov N."/>
        </authorList>
    </citation>
    <scope>NUCLEOTIDE SEQUENCE</scope>
    <source>
        <strain evidence="8">ATCC 51242</strain>
    </source>
</reference>
<dbReference type="GO" id="GO:0009252">
    <property type="term" value="P:peptidoglycan biosynthetic process"/>
    <property type="evidence" value="ECO:0007669"/>
    <property type="project" value="UniProtKB-KW"/>
</dbReference>
<evidence type="ECO:0000313" key="8">
    <source>
        <dbReference type="EMBL" id="MDX5893362.1"/>
    </source>
</evidence>
<evidence type="ECO:0000313" key="9">
    <source>
        <dbReference type="Proteomes" id="UP000025229"/>
    </source>
</evidence>
<dbReference type="RefSeq" id="WP_084263668.1">
    <property type="nucleotide sequence ID" value="NZ_CP007514.1"/>
</dbReference>
<proteinExistence type="inferred from homology"/>
<evidence type="ECO:0000256" key="3">
    <source>
        <dbReference type="ARBA" id="ARBA00022960"/>
    </source>
</evidence>
<dbReference type="AlphaFoldDB" id="A0A023X1K9"/>
<dbReference type="InterPro" id="IPR003447">
    <property type="entry name" value="FEMABX"/>
</dbReference>
<keyword evidence="9" id="KW-1185">Reference proteome</keyword>
<reference evidence="7 9" key="1">
    <citation type="submission" date="2014-03" db="EMBL/GenBank/DDBJ databases">
        <title>Complete genome sequence of the Radio-Resistant Rubrobacter radiotolerans RSPS-4.</title>
        <authorList>
            <person name="Egas C.C."/>
            <person name="Barroso C.C."/>
            <person name="Froufe H.J.C."/>
            <person name="Pacheco J.J."/>
            <person name="Albuquerque L.L."/>
            <person name="da Costa M.M.S."/>
        </authorList>
    </citation>
    <scope>NUCLEOTIDE SEQUENCE [LARGE SCALE GENOMIC DNA]</scope>
    <source>
        <strain evidence="7 9">RSPS-4</strain>
    </source>
</reference>
<keyword evidence="2" id="KW-0808">Transferase</keyword>
<comment type="similarity">
    <text evidence="1">Belongs to the FemABX family.</text>
</comment>
<dbReference type="Proteomes" id="UP001281130">
    <property type="component" value="Unassembled WGS sequence"/>
</dbReference>
<evidence type="ECO:0000256" key="4">
    <source>
        <dbReference type="ARBA" id="ARBA00022984"/>
    </source>
</evidence>
<dbReference type="GO" id="GO:0071555">
    <property type="term" value="P:cell wall organization"/>
    <property type="evidence" value="ECO:0007669"/>
    <property type="project" value="UniProtKB-KW"/>
</dbReference>
<dbReference type="PANTHER" id="PTHR36174:SF1">
    <property type="entry name" value="LIPID II:GLYCINE GLYCYLTRANSFERASE"/>
    <property type="match status" value="1"/>
</dbReference>
<dbReference type="Gene3D" id="3.40.630.30">
    <property type="match status" value="2"/>
</dbReference>
<dbReference type="SUPFAM" id="SSF55729">
    <property type="entry name" value="Acyl-CoA N-acyltransferases (Nat)"/>
    <property type="match status" value="2"/>
</dbReference>
<dbReference type="GO" id="GO:0016755">
    <property type="term" value="F:aminoacyltransferase activity"/>
    <property type="evidence" value="ECO:0007669"/>
    <property type="project" value="InterPro"/>
</dbReference>
<evidence type="ECO:0000256" key="5">
    <source>
        <dbReference type="ARBA" id="ARBA00023315"/>
    </source>
</evidence>
<accession>A0A023X1K9</accession>
<dbReference type="PANTHER" id="PTHR36174">
    <property type="entry name" value="LIPID II:GLYCINE GLYCYLTRANSFERASE"/>
    <property type="match status" value="1"/>
</dbReference>
<organism evidence="7 9">
    <name type="scientific">Rubrobacter radiotolerans</name>
    <name type="common">Arthrobacter radiotolerans</name>
    <dbReference type="NCBI Taxonomy" id="42256"/>
    <lineage>
        <taxon>Bacteria</taxon>
        <taxon>Bacillati</taxon>
        <taxon>Actinomycetota</taxon>
        <taxon>Rubrobacteria</taxon>
        <taxon>Rubrobacterales</taxon>
        <taxon>Rubrobacteraceae</taxon>
        <taxon>Rubrobacter</taxon>
    </lineage>
</organism>
<dbReference type="Proteomes" id="UP000025229">
    <property type="component" value="Chromosome"/>
</dbReference>
<dbReference type="OrthoDB" id="9793335at2"/>
<dbReference type="eggNOG" id="COG2348">
    <property type="taxonomic scope" value="Bacteria"/>
</dbReference>
<name>A0A023X1K9_RUBRA</name>
<keyword evidence="5" id="KW-0012">Acyltransferase</keyword>
<keyword evidence="6" id="KW-0961">Cell wall biogenesis/degradation</keyword>
<dbReference type="EMBL" id="JAWXXX010000001">
    <property type="protein sequence ID" value="MDX5893362.1"/>
    <property type="molecule type" value="Genomic_DNA"/>
</dbReference>
<dbReference type="InterPro" id="IPR016181">
    <property type="entry name" value="Acyl_CoA_acyltransferase"/>
</dbReference>
<dbReference type="Pfam" id="PF02388">
    <property type="entry name" value="FemAB"/>
    <property type="match status" value="2"/>
</dbReference>
<dbReference type="STRING" id="42256.RradSPS_0666"/>
<sequence length="354" mass="39367">MVRRYREEVIAFIEVREVAEREEWNALIEGFGGSALQSWEWGEFRSEQGWRPLRLAALEGEGPVGAAQVLLKSLPVPGVGSFAYVPYGPVCKDGFAGLESLVARLSERIAGEGAFTLTIEPRAEEGSPLGDGFEKTNSVQPRCTFVLEVLEDEEKQLAALPKDTRYGVRRARKQGVTAGPSEEVGADLERFMDLLEETSKRQSFALRPREYYRRFMQALPAHLIVARREGEEELLAGAIILTFGEEAVYLYGASTREGENLYASYLTQFTALSVAREAGVLRYDLGGIPCAPVESHPLWGVYKFKKKFGGREERYVGSHERRLKPLRAGIVRAGIGGYYSLQRLRGRGPGPISD</sequence>
<gene>
    <name evidence="7" type="ORF">RradSPS_0666</name>
    <name evidence="8" type="ORF">SIL72_04895</name>
</gene>
<evidence type="ECO:0000256" key="6">
    <source>
        <dbReference type="ARBA" id="ARBA00023316"/>
    </source>
</evidence>
<keyword evidence="4" id="KW-0573">Peptidoglycan synthesis</keyword>